<evidence type="ECO:0000259" key="3">
    <source>
        <dbReference type="Pfam" id="PF13439"/>
    </source>
</evidence>
<organism evidence="4 5">
    <name type="scientific">Brevundimonas pondensis</name>
    <dbReference type="NCBI Taxonomy" id="2774189"/>
    <lineage>
        <taxon>Bacteria</taxon>
        <taxon>Pseudomonadati</taxon>
        <taxon>Pseudomonadota</taxon>
        <taxon>Alphaproteobacteria</taxon>
        <taxon>Caulobacterales</taxon>
        <taxon>Caulobacteraceae</taxon>
        <taxon>Brevundimonas</taxon>
    </lineage>
</organism>
<accession>A0ABX7SJI5</accession>
<sequence>MPSVCLDAFNIALPKGSGIATYGRNLIQDLGAVGIEAQLLYGPHGPIGDSRLLDTVALTDAPAPKGRPAKIRRWAQTLGGRFGRTAHPVTLSEEVIWAEAGGGRPPVERFWAARSLFELGYRAHRAYGTFTPVSFPSGPTRPDAAHWTCPMPLSARGMPNLYTFHDLIPLKLPHSTMDDKKAFLDMCREIARRADHMVAVSETTRQDVIKLLGVDEKRITTTYQSVNLPAQATERPDAEVQAYNEGVFDLGWKDYFLYYGAIEPKKNVGRLVEAYLASGVSTPLVIVGGRSWLDGGETALIHSVVNGANALRKGRIRQHEFLSSAMLHSLVRGAKATLFPSLYEGFGLPVLESMQMGTAVLTSTGGSLPEVAGDAALVVAPDDVEAIKRGIIALDADDALRADLEARGRIQARRFTPAAHQERLAAVYAGLGLR</sequence>
<proteinExistence type="predicted"/>
<dbReference type="Gene3D" id="3.40.50.2000">
    <property type="entry name" value="Glycogen Phosphorylase B"/>
    <property type="match status" value="2"/>
</dbReference>
<evidence type="ECO:0000256" key="1">
    <source>
        <dbReference type="ARBA" id="ARBA00022679"/>
    </source>
</evidence>
<dbReference type="Pfam" id="PF13439">
    <property type="entry name" value="Glyco_transf_4"/>
    <property type="match status" value="1"/>
</dbReference>
<protein>
    <submittedName>
        <fullName evidence="4">Glycosyltransferase family 4 protein</fullName>
    </submittedName>
</protein>
<evidence type="ECO:0000313" key="5">
    <source>
        <dbReference type="Proteomes" id="UP000663942"/>
    </source>
</evidence>
<name>A0ABX7SJI5_9CAUL</name>
<dbReference type="InterPro" id="IPR001296">
    <property type="entry name" value="Glyco_trans_1"/>
</dbReference>
<dbReference type="PANTHER" id="PTHR46401">
    <property type="entry name" value="GLYCOSYLTRANSFERASE WBBK-RELATED"/>
    <property type="match status" value="1"/>
</dbReference>
<dbReference type="InterPro" id="IPR028098">
    <property type="entry name" value="Glyco_trans_4-like_N"/>
</dbReference>
<dbReference type="RefSeq" id="WP_207823481.1">
    <property type="nucleotide sequence ID" value="NZ_CP062006.1"/>
</dbReference>
<dbReference type="SUPFAM" id="SSF53756">
    <property type="entry name" value="UDP-Glycosyltransferase/glycogen phosphorylase"/>
    <property type="match status" value="1"/>
</dbReference>
<dbReference type="Pfam" id="PF00534">
    <property type="entry name" value="Glycos_transf_1"/>
    <property type="match status" value="1"/>
</dbReference>
<feature type="domain" description="Glycosyl transferase family 1" evidence="2">
    <location>
        <begin position="253"/>
        <end position="409"/>
    </location>
</feature>
<dbReference type="PANTHER" id="PTHR46401:SF2">
    <property type="entry name" value="GLYCOSYLTRANSFERASE WBBK-RELATED"/>
    <property type="match status" value="1"/>
</dbReference>
<keyword evidence="5" id="KW-1185">Reference proteome</keyword>
<gene>
    <name evidence="4" type="ORF">IFE19_14600</name>
</gene>
<reference evidence="4 5" key="1">
    <citation type="submission" date="2020-09" db="EMBL/GenBank/DDBJ databases">
        <title>Brevundimonas sp. LVF1 isolated from an oligotrophic pond in Goettingen, Germany.</title>
        <authorList>
            <person name="Friedrich I."/>
            <person name="Klassen A."/>
            <person name="Neubauer H."/>
            <person name="Schneider D."/>
            <person name="Hertel R."/>
            <person name="Daniel R."/>
        </authorList>
    </citation>
    <scope>NUCLEOTIDE SEQUENCE [LARGE SCALE GENOMIC DNA]</scope>
    <source>
        <strain evidence="4 5">LVF1</strain>
    </source>
</reference>
<evidence type="ECO:0000313" key="4">
    <source>
        <dbReference type="EMBL" id="QTC87306.1"/>
    </source>
</evidence>
<feature type="domain" description="Glycosyltransferase subfamily 4-like N-terminal" evidence="3">
    <location>
        <begin position="141"/>
        <end position="227"/>
    </location>
</feature>
<evidence type="ECO:0000259" key="2">
    <source>
        <dbReference type="Pfam" id="PF00534"/>
    </source>
</evidence>
<dbReference type="Proteomes" id="UP000663942">
    <property type="component" value="Chromosome"/>
</dbReference>
<dbReference type="CDD" id="cd03809">
    <property type="entry name" value="GT4_MtfB-like"/>
    <property type="match status" value="1"/>
</dbReference>
<keyword evidence="1" id="KW-0808">Transferase</keyword>
<dbReference type="EMBL" id="CP062006">
    <property type="protein sequence ID" value="QTC87306.1"/>
    <property type="molecule type" value="Genomic_DNA"/>
</dbReference>